<feature type="region of interest" description="Disordered" evidence="1">
    <location>
        <begin position="1"/>
        <end position="37"/>
    </location>
</feature>
<feature type="compositionally biased region" description="Polar residues" evidence="1">
    <location>
        <begin position="25"/>
        <end position="34"/>
    </location>
</feature>
<evidence type="ECO:0000313" key="3">
    <source>
        <dbReference type="EMBL" id="WMV09092.1"/>
    </source>
</evidence>
<evidence type="ECO:0000256" key="1">
    <source>
        <dbReference type="SAM" id="MobiDB-lite"/>
    </source>
</evidence>
<dbReference type="InterPro" id="IPR056924">
    <property type="entry name" value="SH3_Tf2-1"/>
</dbReference>
<dbReference type="Pfam" id="PF24626">
    <property type="entry name" value="SH3_Tf2-1"/>
    <property type="match status" value="1"/>
</dbReference>
<dbReference type="EMBL" id="CP133612">
    <property type="protein sequence ID" value="WMV09092.1"/>
    <property type="molecule type" value="Genomic_DNA"/>
</dbReference>
<reference evidence="3" key="1">
    <citation type="submission" date="2023-08" db="EMBL/GenBank/DDBJ databases">
        <title>A de novo genome assembly of Solanum verrucosum Schlechtendal, a Mexican diploid species geographically isolated from the other diploid A-genome species in potato relatives.</title>
        <authorList>
            <person name="Hosaka K."/>
        </authorList>
    </citation>
    <scope>NUCLEOTIDE SEQUENCE</scope>
    <source>
        <tissue evidence="3">Young leaves</tissue>
    </source>
</reference>
<dbReference type="PANTHER" id="PTHR46148">
    <property type="entry name" value="CHROMO DOMAIN-CONTAINING PROTEIN"/>
    <property type="match status" value="1"/>
</dbReference>
<evidence type="ECO:0000313" key="4">
    <source>
        <dbReference type="Proteomes" id="UP001234989"/>
    </source>
</evidence>
<accession>A0AAF0PR27</accession>
<dbReference type="Proteomes" id="UP001234989">
    <property type="component" value="Chromosome 1"/>
</dbReference>
<protein>
    <recommendedName>
        <fullName evidence="2">Tf2-1-like SH3-like domain-containing protein</fullName>
    </recommendedName>
</protein>
<organism evidence="3 4">
    <name type="scientific">Solanum verrucosum</name>
    <dbReference type="NCBI Taxonomy" id="315347"/>
    <lineage>
        <taxon>Eukaryota</taxon>
        <taxon>Viridiplantae</taxon>
        <taxon>Streptophyta</taxon>
        <taxon>Embryophyta</taxon>
        <taxon>Tracheophyta</taxon>
        <taxon>Spermatophyta</taxon>
        <taxon>Magnoliopsida</taxon>
        <taxon>eudicotyledons</taxon>
        <taxon>Gunneridae</taxon>
        <taxon>Pentapetalae</taxon>
        <taxon>asterids</taxon>
        <taxon>lamiids</taxon>
        <taxon>Solanales</taxon>
        <taxon>Solanaceae</taxon>
        <taxon>Solanoideae</taxon>
        <taxon>Solaneae</taxon>
        <taxon>Solanum</taxon>
    </lineage>
</organism>
<keyword evidence="4" id="KW-1185">Reference proteome</keyword>
<dbReference type="PANTHER" id="PTHR46148:SF60">
    <property type="entry name" value="CHROMO DOMAIN-CONTAINING PROTEIN"/>
    <property type="match status" value="1"/>
</dbReference>
<dbReference type="AlphaFoldDB" id="A0AAF0PR27"/>
<evidence type="ECO:0000259" key="2">
    <source>
        <dbReference type="Pfam" id="PF24626"/>
    </source>
</evidence>
<feature type="domain" description="Tf2-1-like SH3-like" evidence="2">
    <location>
        <begin position="225"/>
        <end position="263"/>
    </location>
</feature>
<sequence>MDRMIRNSPSVVKNDGDTHHRAQPYPSSDQSGSGANAPMQNRLYAFQTRGDQESSPDVVTARVRNIDSKTPSIDLVPVVKEFPNLFPDDLHDFDKGGFMVHNGSEASFVSDEKPKQYLDLILVELKEANFLVTITTILVSVWPPLEALYGRRCRSPKGWFEVSLIGPELVHEAMNKVWLIKEWLRTAQNRQKSYADVRKRDLEFDSSDWFILNLTHEGCDEIWDKIGSYQFLRPVGKVSYELDLPNDLAMVHPMFHVTMLKKCLEDSTSVVPLEGLGVDESLSYEEASVEILDRQVKRLRKKEVP</sequence>
<gene>
    <name evidence="3" type="ORF">MTR67_002477</name>
</gene>
<name>A0AAF0PR27_SOLVR</name>
<proteinExistence type="predicted"/>